<protein>
    <recommendedName>
        <fullName evidence="3">DUF302 domain-containing protein</fullName>
    </recommendedName>
</protein>
<dbReference type="SUPFAM" id="SSF103247">
    <property type="entry name" value="TT1751-like"/>
    <property type="match status" value="1"/>
</dbReference>
<evidence type="ECO:0000313" key="2">
    <source>
        <dbReference type="Proteomes" id="UP001148482"/>
    </source>
</evidence>
<organism evidence="1 2">
    <name type="scientific">Salinimicrobium profundisediminis</name>
    <dbReference type="NCBI Taxonomy" id="2994553"/>
    <lineage>
        <taxon>Bacteria</taxon>
        <taxon>Pseudomonadati</taxon>
        <taxon>Bacteroidota</taxon>
        <taxon>Flavobacteriia</taxon>
        <taxon>Flavobacteriales</taxon>
        <taxon>Flavobacteriaceae</taxon>
        <taxon>Salinimicrobium</taxon>
    </lineage>
</organism>
<evidence type="ECO:0000313" key="1">
    <source>
        <dbReference type="EMBL" id="MCX2838260.1"/>
    </source>
</evidence>
<sequence length="61" mass="6808">MGIFMPCSITIKEIDRGIVEVAIEDTAITWTSSNEINQLAKEITNTLKEILSEIEQPGMQL</sequence>
<name>A0A9X3CZL2_9FLAO</name>
<keyword evidence="2" id="KW-1185">Reference proteome</keyword>
<dbReference type="Gene3D" id="3.30.310.70">
    <property type="entry name" value="TT1751-like domain"/>
    <property type="match status" value="1"/>
</dbReference>
<evidence type="ECO:0008006" key="3">
    <source>
        <dbReference type="Google" id="ProtNLM"/>
    </source>
</evidence>
<comment type="caution">
    <text evidence="1">The sequence shown here is derived from an EMBL/GenBank/DDBJ whole genome shotgun (WGS) entry which is preliminary data.</text>
</comment>
<dbReference type="AlphaFoldDB" id="A0A9X3CZL2"/>
<dbReference type="EMBL" id="JAPJDA010000012">
    <property type="protein sequence ID" value="MCX2838260.1"/>
    <property type="molecule type" value="Genomic_DNA"/>
</dbReference>
<accession>A0A9X3CZL2</accession>
<gene>
    <name evidence="1" type="ORF">OQ279_08850</name>
</gene>
<proteinExistence type="predicted"/>
<reference evidence="1" key="1">
    <citation type="submission" date="2022-11" db="EMBL/GenBank/DDBJ databases">
        <title>Salinimicrobium profundisediminis sp. nov., isolated from deep-sea sediment of the Mariana Trench.</title>
        <authorList>
            <person name="Fu H."/>
        </authorList>
    </citation>
    <scope>NUCLEOTIDE SEQUENCE</scope>
    <source>
        <strain evidence="1">MT39</strain>
    </source>
</reference>
<dbReference type="Proteomes" id="UP001148482">
    <property type="component" value="Unassembled WGS sequence"/>
</dbReference>
<dbReference type="InterPro" id="IPR035923">
    <property type="entry name" value="TT1751-like_sf"/>
</dbReference>